<accession>A0ABY6RAS5</accession>
<dbReference type="EMBL" id="CP084204">
    <property type="protein sequence ID" value="UZX26379.1"/>
    <property type="molecule type" value="Genomic_DNA"/>
</dbReference>
<sequence>MKASLGPDRPGASQSNVALVLINASRRPCTIHGFPGVAFVKGEGEAVTPDPERGAGEEPQTVTLAPGASAWSALTYANVSNTGKASVPRLSPFRAGDGACRSAVDVGEAGRGTTGARDPLGPGGGLSGAGRDGCAEPCARCRVSG</sequence>
<feature type="domain" description="DUF4232" evidence="2">
    <location>
        <begin position="3"/>
        <end position="89"/>
    </location>
</feature>
<dbReference type="Pfam" id="PF14016">
    <property type="entry name" value="DUF4232"/>
    <property type="match status" value="1"/>
</dbReference>
<evidence type="ECO:0000313" key="3">
    <source>
        <dbReference type="EMBL" id="UZX26379.1"/>
    </source>
</evidence>
<keyword evidence="4" id="KW-1185">Reference proteome</keyword>
<dbReference type="InterPro" id="IPR025326">
    <property type="entry name" value="DUF4232"/>
</dbReference>
<feature type="region of interest" description="Disordered" evidence="1">
    <location>
        <begin position="106"/>
        <end position="134"/>
    </location>
</feature>
<evidence type="ECO:0000256" key="1">
    <source>
        <dbReference type="SAM" id="MobiDB-lite"/>
    </source>
</evidence>
<organism evidence="3 4">
    <name type="scientific">Streptomyces tanashiensis</name>
    <dbReference type="NCBI Taxonomy" id="67367"/>
    <lineage>
        <taxon>Bacteria</taxon>
        <taxon>Bacillati</taxon>
        <taxon>Actinomycetota</taxon>
        <taxon>Actinomycetes</taxon>
        <taxon>Kitasatosporales</taxon>
        <taxon>Streptomycetaceae</taxon>
        <taxon>Streptomyces</taxon>
    </lineage>
</organism>
<evidence type="ECO:0000313" key="4">
    <source>
        <dbReference type="Proteomes" id="UP001164506"/>
    </source>
</evidence>
<evidence type="ECO:0000259" key="2">
    <source>
        <dbReference type="Pfam" id="PF14016"/>
    </source>
</evidence>
<dbReference type="Proteomes" id="UP001164506">
    <property type="component" value="Chromosome"/>
</dbReference>
<name>A0ABY6RAS5_9ACTN</name>
<protein>
    <submittedName>
        <fullName evidence="3">DUF4232 domain-containing protein</fullName>
    </submittedName>
</protein>
<proteinExistence type="predicted"/>
<feature type="compositionally biased region" description="Gly residues" evidence="1">
    <location>
        <begin position="121"/>
        <end position="131"/>
    </location>
</feature>
<gene>
    <name evidence="3" type="ORF">LDH80_02925</name>
</gene>
<reference evidence="3" key="1">
    <citation type="submission" date="2021-09" db="EMBL/GenBank/DDBJ databases">
        <title>Complete genome sequence and metabolic characterization of Streptomyces tanashiensis DSM 731 the producer of antibacterial Kalafungin and diverse secondary metabolites.</title>
        <authorList>
            <person name="Abbasi M.N."/>
            <person name="Anwar M.N."/>
            <person name="Alam K."/>
            <person name="Shoaib M."/>
            <person name="Lin Z."/>
            <person name="Hayat M."/>
            <person name="Ali M.I."/>
            <person name="Malik H.M.T."/>
            <person name="Ahmed I."/>
            <person name="Li A."/>
            <person name="Hailong Wang H."/>
            <person name="Zhang Y."/>
        </authorList>
    </citation>
    <scope>NUCLEOTIDE SEQUENCE</scope>
    <source>
        <strain evidence="3">Kala</strain>
    </source>
</reference>